<evidence type="ECO:0000313" key="3">
    <source>
        <dbReference type="EMBL" id="GHD62255.1"/>
    </source>
</evidence>
<gene>
    <name evidence="3" type="ORF">GCM10007350_17930</name>
</gene>
<dbReference type="Gene3D" id="3.40.50.1820">
    <property type="entry name" value="alpha/beta hydrolase"/>
    <property type="match status" value="1"/>
</dbReference>
<accession>A0ABQ3GZL6</accession>
<reference evidence="4" key="1">
    <citation type="journal article" date="2019" name="Int. J. Syst. Evol. Microbiol.">
        <title>The Global Catalogue of Microorganisms (GCM) 10K type strain sequencing project: providing services to taxonomists for standard genome sequencing and annotation.</title>
        <authorList>
            <consortium name="The Broad Institute Genomics Platform"/>
            <consortium name="The Broad Institute Genome Sequencing Center for Infectious Disease"/>
            <person name="Wu L."/>
            <person name="Ma J."/>
        </authorList>
    </citation>
    <scope>NUCLEOTIDE SEQUENCE [LARGE SCALE GENOMIC DNA]</scope>
    <source>
        <strain evidence="4">KCTC 23701</strain>
    </source>
</reference>
<sequence length="246" mass="25330">MTSRTLWVALMLALGAGGPALAKAPKRKPAEQQAEAPKPAFTAVSFTTDDGIKLDGRRYGKGDAWIVLSHQSNRDQTSWEDFATALVKDGYTVLSYDFRGFGRSQGKQTPADAGRDLLAAVAFARSEGAQRLGLVGASMGAIATVPAAVQAAPQAVVLLSISPSYNGLAASDDALKALAVPRLFVSAKYDFSHADTERMAATAGAADTLIVSGGGGHGADILGGGDGAAIQKKVVAFLETNVPPTK</sequence>
<feature type="domain" description="Serine aminopeptidase S33" evidence="2">
    <location>
        <begin position="63"/>
        <end position="210"/>
    </location>
</feature>
<organism evidence="3 4">
    <name type="scientific">Jeongeupia chitinilytica</name>
    <dbReference type="NCBI Taxonomy" id="1041641"/>
    <lineage>
        <taxon>Bacteria</taxon>
        <taxon>Pseudomonadati</taxon>
        <taxon>Pseudomonadota</taxon>
        <taxon>Betaproteobacteria</taxon>
        <taxon>Neisseriales</taxon>
        <taxon>Chitinibacteraceae</taxon>
        <taxon>Jeongeupia</taxon>
    </lineage>
</organism>
<dbReference type="Proteomes" id="UP000604737">
    <property type="component" value="Unassembled WGS sequence"/>
</dbReference>
<dbReference type="InterPro" id="IPR022742">
    <property type="entry name" value="Hydrolase_4"/>
</dbReference>
<feature type="chain" id="PRO_5045560609" description="Serine aminopeptidase S33 domain-containing protein" evidence="1">
    <location>
        <begin position="23"/>
        <end position="246"/>
    </location>
</feature>
<dbReference type="EMBL" id="BMYO01000004">
    <property type="protein sequence ID" value="GHD62255.1"/>
    <property type="molecule type" value="Genomic_DNA"/>
</dbReference>
<dbReference type="Pfam" id="PF12146">
    <property type="entry name" value="Hydrolase_4"/>
    <property type="match status" value="1"/>
</dbReference>
<evidence type="ECO:0000313" key="4">
    <source>
        <dbReference type="Proteomes" id="UP000604737"/>
    </source>
</evidence>
<dbReference type="SUPFAM" id="SSF53474">
    <property type="entry name" value="alpha/beta-Hydrolases"/>
    <property type="match status" value="1"/>
</dbReference>
<proteinExistence type="predicted"/>
<evidence type="ECO:0000259" key="2">
    <source>
        <dbReference type="Pfam" id="PF12146"/>
    </source>
</evidence>
<feature type="signal peptide" evidence="1">
    <location>
        <begin position="1"/>
        <end position="22"/>
    </location>
</feature>
<keyword evidence="4" id="KW-1185">Reference proteome</keyword>
<comment type="caution">
    <text evidence="3">The sequence shown here is derived from an EMBL/GenBank/DDBJ whole genome shotgun (WGS) entry which is preliminary data.</text>
</comment>
<protein>
    <recommendedName>
        <fullName evidence="2">Serine aminopeptidase S33 domain-containing protein</fullName>
    </recommendedName>
</protein>
<evidence type="ECO:0000256" key="1">
    <source>
        <dbReference type="SAM" id="SignalP"/>
    </source>
</evidence>
<dbReference type="RefSeq" id="WP_189459971.1">
    <property type="nucleotide sequence ID" value="NZ_BMYO01000004.1"/>
</dbReference>
<name>A0ABQ3GZL6_9NEIS</name>
<keyword evidence="1" id="KW-0732">Signal</keyword>
<dbReference type="InterPro" id="IPR029058">
    <property type="entry name" value="AB_hydrolase_fold"/>
</dbReference>